<dbReference type="EMBL" id="JAFBEE010000007">
    <property type="protein sequence ID" value="MBM7614867.1"/>
    <property type="molecule type" value="Genomic_DNA"/>
</dbReference>
<evidence type="ECO:0000313" key="3">
    <source>
        <dbReference type="Proteomes" id="UP001314796"/>
    </source>
</evidence>
<reference evidence="2 3" key="1">
    <citation type="submission" date="2021-01" db="EMBL/GenBank/DDBJ databases">
        <title>Genomic Encyclopedia of Type Strains, Phase IV (KMG-IV): sequencing the most valuable type-strain genomes for metagenomic binning, comparative biology and taxonomic classification.</title>
        <authorList>
            <person name="Goeker M."/>
        </authorList>
    </citation>
    <scope>NUCLEOTIDE SEQUENCE [LARGE SCALE GENOMIC DNA]</scope>
    <source>
        <strain evidence="2 3">DSM 25890</strain>
    </source>
</reference>
<dbReference type="InterPro" id="IPR036249">
    <property type="entry name" value="Thioredoxin-like_sf"/>
</dbReference>
<gene>
    <name evidence="2" type="ORF">JOC73_001386</name>
</gene>
<protein>
    <submittedName>
        <fullName evidence="2">Peroxiredoxin</fullName>
    </submittedName>
</protein>
<keyword evidence="3" id="KW-1185">Reference proteome</keyword>
<evidence type="ECO:0000259" key="1">
    <source>
        <dbReference type="Pfam" id="PF00578"/>
    </source>
</evidence>
<sequence>MINLVGKKAPDFTAPSTSGADVAISDFKNKKKVVLFFYPKDNTPG</sequence>
<proteinExistence type="predicted"/>
<evidence type="ECO:0000313" key="2">
    <source>
        <dbReference type="EMBL" id="MBM7614867.1"/>
    </source>
</evidence>
<dbReference type="Gene3D" id="3.40.30.10">
    <property type="entry name" value="Glutaredoxin"/>
    <property type="match status" value="1"/>
</dbReference>
<comment type="caution">
    <text evidence="2">The sequence shown here is derived from an EMBL/GenBank/DDBJ whole genome shotgun (WGS) entry which is preliminary data.</text>
</comment>
<dbReference type="Pfam" id="PF00578">
    <property type="entry name" value="AhpC-TSA"/>
    <property type="match status" value="1"/>
</dbReference>
<accession>A0ABS2NPV5</accession>
<dbReference type="InterPro" id="IPR000866">
    <property type="entry name" value="AhpC/TSA"/>
</dbReference>
<organism evidence="2 3">
    <name type="scientific">Alkaliphilus hydrothermalis</name>
    <dbReference type="NCBI Taxonomy" id="1482730"/>
    <lineage>
        <taxon>Bacteria</taxon>
        <taxon>Bacillati</taxon>
        <taxon>Bacillota</taxon>
        <taxon>Clostridia</taxon>
        <taxon>Peptostreptococcales</taxon>
        <taxon>Natronincolaceae</taxon>
        <taxon>Alkaliphilus</taxon>
    </lineage>
</organism>
<dbReference type="SUPFAM" id="SSF52833">
    <property type="entry name" value="Thioredoxin-like"/>
    <property type="match status" value="1"/>
</dbReference>
<dbReference type="Proteomes" id="UP001314796">
    <property type="component" value="Unassembled WGS sequence"/>
</dbReference>
<name>A0ABS2NPV5_9FIRM</name>
<feature type="domain" description="Alkyl hydroperoxide reductase subunit C/ Thiol specific antioxidant" evidence="1">
    <location>
        <begin position="5"/>
        <end position="45"/>
    </location>
</feature>